<evidence type="ECO:0000256" key="2">
    <source>
        <dbReference type="ARBA" id="ARBA00022723"/>
    </source>
</evidence>
<sequence length="385" mass="42607">MDKTSVDVIVIGGGISGICAAIAAAKNQASVALIESKEAIGGNAIHSNVGTICGAYYYAEENDFKAIQHPFLLQFLEGMKAKPFDYHQGLVVIPYQIKSLSNYLYDLLEIHGVTLYSNCEVNHVQLSEDQITSIECNWKGEALCLEGKAFVDCSGRAVISDLAGLEMLKSEQYQMASQVFRIKDIHSENEFSVNFAIQKAITTQSKKVRHVSLIPGSLQNGQADLKLTLPVTITDETDREALNQTGRKLSIDTFDLLKRKVPSIHSAELDFIYPEAGIRIQQRSKGKYVLTKKDVLEGKKWAEERKIIGTWPIEDWKDAKRVSLSFIANHDYYEIPLDCLQSTNCKNLFFGGKNISATDEAIASARVIGTCIQSGYEAGRLAARI</sequence>
<evidence type="ECO:0000313" key="6">
    <source>
        <dbReference type="EMBL" id="MCV9387829.1"/>
    </source>
</evidence>
<keyword evidence="2" id="KW-0479">Metal-binding</keyword>
<comment type="caution">
    <text evidence="6">The sequence shown here is derived from an EMBL/GenBank/DDBJ whole genome shotgun (WGS) entry which is preliminary data.</text>
</comment>
<gene>
    <name evidence="6" type="ORF">N7U62_14195</name>
</gene>
<reference evidence="6 7" key="1">
    <citation type="submission" date="2022-10" db="EMBL/GenBank/DDBJ databases">
        <title>Comparative genomics and taxonomic characterization of three novel marine species of genus Reichenbachiella exhibiting antioxidant and polysaccharide degradation activities.</title>
        <authorList>
            <person name="Muhammad N."/>
            <person name="Lee Y.-J."/>
            <person name="Ko J."/>
            <person name="Kim S.-G."/>
        </authorList>
    </citation>
    <scope>NUCLEOTIDE SEQUENCE [LARGE SCALE GENOMIC DNA]</scope>
    <source>
        <strain evidence="6 7">ABR2-5</strain>
    </source>
</reference>
<keyword evidence="1" id="KW-0004">4Fe-4S</keyword>
<dbReference type="Gene3D" id="3.50.50.60">
    <property type="entry name" value="FAD/NAD(P)-binding domain"/>
    <property type="match status" value="1"/>
</dbReference>
<evidence type="ECO:0000313" key="7">
    <source>
        <dbReference type="Proteomes" id="UP001300692"/>
    </source>
</evidence>
<keyword evidence="5" id="KW-0411">Iron-sulfur</keyword>
<keyword evidence="4" id="KW-0408">Iron</keyword>
<name>A0ABT3CWB6_9BACT</name>
<dbReference type="PANTHER" id="PTHR43498">
    <property type="entry name" value="FERREDOXIN:COB-COM HETERODISULFIDE REDUCTASE SUBUNIT A"/>
    <property type="match status" value="1"/>
</dbReference>
<keyword evidence="7" id="KW-1185">Reference proteome</keyword>
<dbReference type="SUPFAM" id="SSF51905">
    <property type="entry name" value="FAD/NAD(P)-binding domain"/>
    <property type="match status" value="1"/>
</dbReference>
<evidence type="ECO:0000256" key="3">
    <source>
        <dbReference type="ARBA" id="ARBA00023002"/>
    </source>
</evidence>
<protein>
    <submittedName>
        <fullName evidence="6">FAD-dependent oxidoreductase</fullName>
    </submittedName>
</protein>
<dbReference type="InterPro" id="IPR039650">
    <property type="entry name" value="HdrA-like"/>
</dbReference>
<accession>A0ABT3CWB6</accession>
<dbReference type="RefSeq" id="WP_264138647.1">
    <property type="nucleotide sequence ID" value="NZ_JAOYOD010000001.1"/>
</dbReference>
<evidence type="ECO:0000256" key="4">
    <source>
        <dbReference type="ARBA" id="ARBA00023004"/>
    </source>
</evidence>
<dbReference type="InterPro" id="IPR036188">
    <property type="entry name" value="FAD/NAD-bd_sf"/>
</dbReference>
<dbReference type="PANTHER" id="PTHR43498:SF1">
    <property type="entry name" value="COB--COM HETERODISULFIDE REDUCTASE IRON-SULFUR SUBUNIT A"/>
    <property type="match status" value="1"/>
</dbReference>
<evidence type="ECO:0000256" key="1">
    <source>
        <dbReference type="ARBA" id="ARBA00022485"/>
    </source>
</evidence>
<organism evidence="6 7">
    <name type="scientific">Reichenbachiella ulvae</name>
    <dbReference type="NCBI Taxonomy" id="2980104"/>
    <lineage>
        <taxon>Bacteria</taxon>
        <taxon>Pseudomonadati</taxon>
        <taxon>Bacteroidota</taxon>
        <taxon>Cytophagia</taxon>
        <taxon>Cytophagales</taxon>
        <taxon>Reichenbachiellaceae</taxon>
        <taxon>Reichenbachiella</taxon>
    </lineage>
</organism>
<keyword evidence="3" id="KW-0560">Oxidoreductase</keyword>
<dbReference type="EMBL" id="JAOYOD010000001">
    <property type="protein sequence ID" value="MCV9387829.1"/>
    <property type="molecule type" value="Genomic_DNA"/>
</dbReference>
<dbReference type="Pfam" id="PF12831">
    <property type="entry name" value="FAD_oxidored"/>
    <property type="match status" value="1"/>
</dbReference>
<proteinExistence type="predicted"/>
<evidence type="ECO:0000256" key="5">
    <source>
        <dbReference type="ARBA" id="ARBA00023014"/>
    </source>
</evidence>
<dbReference type="Proteomes" id="UP001300692">
    <property type="component" value="Unassembled WGS sequence"/>
</dbReference>